<protein>
    <submittedName>
        <fullName evidence="1">Uncharacterized protein</fullName>
    </submittedName>
</protein>
<proteinExistence type="predicted"/>
<dbReference type="STRING" id="1121419.SAMN05443529_10476"/>
<keyword evidence="2" id="KW-1185">Reference proteome</keyword>
<dbReference type="EMBL" id="FNCP01000004">
    <property type="protein sequence ID" value="SDG57268.1"/>
    <property type="molecule type" value="Genomic_DNA"/>
</dbReference>
<accession>A0A1G7VCJ4</accession>
<dbReference type="RefSeq" id="WP_242876195.1">
    <property type="nucleotide sequence ID" value="NZ_FNCP01000004.1"/>
</dbReference>
<evidence type="ECO:0000313" key="2">
    <source>
        <dbReference type="Proteomes" id="UP000198656"/>
    </source>
</evidence>
<dbReference type="Proteomes" id="UP000198656">
    <property type="component" value="Unassembled WGS sequence"/>
</dbReference>
<reference evidence="2" key="1">
    <citation type="submission" date="2016-10" db="EMBL/GenBank/DDBJ databases">
        <authorList>
            <person name="Varghese N."/>
            <person name="Submissions S."/>
        </authorList>
    </citation>
    <scope>NUCLEOTIDE SEQUENCE [LARGE SCALE GENOMIC DNA]</scope>
    <source>
        <strain evidence="2">DSM 8344</strain>
    </source>
</reference>
<sequence>MVEKENYFLEVSSLFTKVFSIIYRGGLNMNKDQIVSICDNLIDHLTVLKGYVELGKLNNKVNHSLVILDEINSMEIMVTELVNKLLSLDE</sequence>
<organism evidence="1 2">
    <name type="scientific">Desulfosporosinus hippei DSM 8344</name>
    <dbReference type="NCBI Taxonomy" id="1121419"/>
    <lineage>
        <taxon>Bacteria</taxon>
        <taxon>Bacillati</taxon>
        <taxon>Bacillota</taxon>
        <taxon>Clostridia</taxon>
        <taxon>Eubacteriales</taxon>
        <taxon>Desulfitobacteriaceae</taxon>
        <taxon>Desulfosporosinus</taxon>
    </lineage>
</organism>
<name>A0A1G7VCJ4_9FIRM</name>
<gene>
    <name evidence="1" type="ORF">SAMN05443529_10476</name>
</gene>
<dbReference type="AlphaFoldDB" id="A0A1G7VCJ4"/>
<evidence type="ECO:0000313" key="1">
    <source>
        <dbReference type="EMBL" id="SDG57268.1"/>
    </source>
</evidence>